<evidence type="ECO:0000313" key="2">
    <source>
        <dbReference type="Proteomes" id="UP000001946"/>
    </source>
</evidence>
<dbReference type="eggNOG" id="COG4823">
    <property type="taxonomic scope" value="Bacteria"/>
</dbReference>
<reference evidence="1 2" key="1">
    <citation type="journal article" date="2006" name="J. Bacteriol.">
        <title>Complete genome sequence of the dehalorespiring bacterium Desulfitobacterium hafniense Y51 and comparison with Dehalococcoides ethenogenes 195.</title>
        <authorList>
            <person name="Nonaka H."/>
            <person name="Keresztes G."/>
            <person name="Shinoda Y."/>
            <person name="Ikenaga Y."/>
            <person name="Abe M."/>
            <person name="Naito K."/>
            <person name="Inatomi K."/>
            <person name="Furukawa K."/>
            <person name="Inui M."/>
            <person name="Yukawa H."/>
        </authorList>
    </citation>
    <scope>NUCLEOTIDE SEQUENCE [LARGE SCALE GENOMIC DNA]</scope>
    <source>
        <strain evidence="1 2">Y51</strain>
    </source>
</reference>
<dbReference type="Pfam" id="PF07751">
    <property type="entry name" value="Abi_2"/>
    <property type="match status" value="1"/>
</dbReference>
<dbReference type="AlphaFoldDB" id="Q252D2"/>
<evidence type="ECO:0000313" key="1">
    <source>
        <dbReference type="EMBL" id="BAE81860.1"/>
    </source>
</evidence>
<dbReference type="PIRSF" id="PIRSF034934">
    <property type="entry name" value="AbiF_AbiD"/>
    <property type="match status" value="1"/>
</dbReference>
<protein>
    <recommendedName>
        <fullName evidence="3">Abi family protein</fullName>
    </recommendedName>
</protein>
<accession>Q252D2</accession>
<organism evidence="1 2">
    <name type="scientific">Desulfitobacterium hafniense (strain Y51)</name>
    <dbReference type="NCBI Taxonomy" id="138119"/>
    <lineage>
        <taxon>Bacteria</taxon>
        <taxon>Bacillati</taxon>
        <taxon>Bacillota</taxon>
        <taxon>Clostridia</taxon>
        <taxon>Eubacteriales</taxon>
        <taxon>Desulfitobacteriaceae</taxon>
        <taxon>Desulfitobacterium</taxon>
    </lineage>
</organism>
<dbReference type="InterPro" id="IPR017034">
    <property type="entry name" value="Abi_system_AbiD/AbiF"/>
</dbReference>
<keyword evidence="2" id="KW-1185">Reference proteome</keyword>
<sequence>MCQFVLRCPSGPGAFILRSRFMKPKIYKTYRQLISILRSRGLNIKQGSAGSRTMRILEKENYYNVINGYKDLFIQTPATDMTDEVYKTTATFDEIFALYSFDREIRIIYLKYILKLENHFKTVVSHCFSQKYGHDNYLKLSSFQHEASSDSYELSHIAKRNHLDMTADIDKIRQISAEDNVSNVTRLLGDIQQEIARQLNKHHQVVTHYMTQHGYIPLWVLVNVLTFGKVTTFYRNLKEDDKIEIAKQFGINYKELHKYMTMMGFARNVCAHDERFFDIRFSQRLHTKSIKNFSSLKLPRDKSGSYTKGTCDAYAIAIIFTQLLSKPDLKEFVSSMNSEIKKLSKSLVTISADEVLSRMGYTTDWKEILNIVK</sequence>
<dbReference type="KEGG" id="dsy:DSY0071"/>
<gene>
    <name evidence="1" type="ordered locus">DSY0071</name>
</gene>
<dbReference type="EMBL" id="AP008230">
    <property type="protein sequence ID" value="BAE81860.1"/>
    <property type="molecule type" value="Genomic_DNA"/>
</dbReference>
<proteinExistence type="predicted"/>
<dbReference type="Proteomes" id="UP000001946">
    <property type="component" value="Chromosome"/>
</dbReference>
<evidence type="ECO:0008006" key="3">
    <source>
        <dbReference type="Google" id="ProtNLM"/>
    </source>
</evidence>
<dbReference type="HOGENOM" id="CLU_044962_0_2_9"/>
<dbReference type="InterPro" id="IPR011664">
    <property type="entry name" value="Abi_system_AbiD/AbiF-like"/>
</dbReference>
<name>Q252D2_DESHY</name>